<keyword evidence="1" id="KW-0472">Membrane</keyword>
<evidence type="ECO:0000313" key="4">
    <source>
        <dbReference type="Proteomes" id="UP000013783"/>
    </source>
</evidence>
<gene>
    <name evidence="3" type="ORF">I585_02450</name>
    <name evidence="2" type="ORF">UAI_03268</name>
</gene>
<feature type="transmembrane region" description="Helical" evidence="1">
    <location>
        <begin position="7"/>
        <end position="31"/>
    </location>
</feature>
<evidence type="ECO:0000256" key="1">
    <source>
        <dbReference type="SAM" id="Phobius"/>
    </source>
</evidence>
<reference evidence="3 5" key="2">
    <citation type="submission" date="2013-03" db="EMBL/GenBank/DDBJ databases">
        <title>The Genome Sequence of Enterococcus malodoratus ATCC_43197 (PacBio/Illumina hybrid assembly).</title>
        <authorList>
            <consortium name="The Broad Institute Genomics Platform"/>
            <consortium name="The Broad Institute Genome Sequencing Center for Infectious Disease"/>
            <person name="Earl A."/>
            <person name="Russ C."/>
            <person name="Gilmore M."/>
            <person name="Surin D."/>
            <person name="Walker B."/>
            <person name="Young S."/>
            <person name="Zeng Q."/>
            <person name="Gargeya S."/>
            <person name="Fitzgerald M."/>
            <person name="Haas B."/>
            <person name="Abouelleil A."/>
            <person name="Allen A.W."/>
            <person name="Alvarado L."/>
            <person name="Arachchi H.M."/>
            <person name="Berlin A.M."/>
            <person name="Chapman S.B."/>
            <person name="Gainer-Dewar J."/>
            <person name="Goldberg J."/>
            <person name="Griggs A."/>
            <person name="Gujja S."/>
            <person name="Hansen M."/>
            <person name="Howarth C."/>
            <person name="Imamovic A."/>
            <person name="Ireland A."/>
            <person name="Larimer J."/>
            <person name="McCowan C."/>
            <person name="Murphy C."/>
            <person name="Pearson M."/>
            <person name="Poon T.W."/>
            <person name="Priest M."/>
            <person name="Roberts A."/>
            <person name="Saif S."/>
            <person name="Shea T."/>
            <person name="Sisk P."/>
            <person name="Sykes S."/>
            <person name="Wortman J."/>
            <person name="Nusbaum C."/>
            <person name="Birren B."/>
        </authorList>
    </citation>
    <scope>NUCLEOTIDE SEQUENCE [LARGE SCALE GENOMIC DNA]</scope>
    <source>
        <strain evidence="3 5">ATCC 43197</strain>
    </source>
</reference>
<dbReference type="Proteomes" id="UP000014148">
    <property type="component" value="Unassembled WGS sequence"/>
</dbReference>
<dbReference type="EMBL" id="AJAK01000021">
    <property type="protein sequence ID" value="EOH75027.1"/>
    <property type="molecule type" value="Genomic_DNA"/>
</dbReference>
<keyword evidence="1" id="KW-1133">Transmembrane helix</keyword>
<dbReference type="RefSeq" id="WP_010742066.1">
    <property type="nucleotide sequence ID" value="NZ_KB946251.1"/>
</dbReference>
<dbReference type="OrthoDB" id="2237189at2"/>
<feature type="transmembrane region" description="Helical" evidence="1">
    <location>
        <begin position="43"/>
        <end position="62"/>
    </location>
</feature>
<dbReference type="Proteomes" id="UP000013783">
    <property type="component" value="Unassembled WGS sequence"/>
</dbReference>
<dbReference type="PATRIC" id="fig|1158601.3.peg.3241"/>
<sequence>MSQTMIVILLMVLLVLAAGCMWYFIYSLVMIDAKSRGIKNPKFWSIVASGGQNGGGLLLYLFTRRKTVSRMNTAETAEFLTLKKKIYCLLAVMFFLFLLFVMVIFRFS</sequence>
<evidence type="ECO:0000313" key="5">
    <source>
        <dbReference type="Proteomes" id="UP000014148"/>
    </source>
</evidence>
<comment type="caution">
    <text evidence="2">The sequence shown here is derived from an EMBL/GenBank/DDBJ whole genome shotgun (WGS) entry which is preliminary data.</text>
</comment>
<reference evidence="2 4" key="1">
    <citation type="submission" date="2013-02" db="EMBL/GenBank/DDBJ databases">
        <title>The Genome Sequence of Enterococcus malodoratus ATCC_43197.</title>
        <authorList>
            <consortium name="The Broad Institute Genome Sequencing Platform"/>
            <consortium name="The Broad Institute Genome Sequencing Center for Infectious Disease"/>
            <person name="Earl A.M."/>
            <person name="Gilmore M.S."/>
            <person name="Lebreton F."/>
            <person name="Walker B."/>
            <person name="Young S.K."/>
            <person name="Zeng Q."/>
            <person name="Gargeya S."/>
            <person name="Fitzgerald M."/>
            <person name="Haas B."/>
            <person name="Abouelleil A."/>
            <person name="Alvarado L."/>
            <person name="Arachchi H.M."/>
            <person name="Berlin A.M."/>
            <person name="Chapman S.B."/>
            <person name="Dewar J."/>
            <person name="Goldberg J."/>
            <person name="Griggs A."/>
            <person name="Gujja S."/>
            <person name="Hansen M."/>
            <person name="Howarth C."/>
            <person name="Imamovic A."/>
            <person name="Larimer J."/>
            <person name="McCowan C."/>
            <person name="Murphy C."/>
            <person name="Neiman D."/>
            <person name="Pearson M."/>
            <person name="Priest M."/>
            <person name="Roberts A."/>
            <person name="Saif S."/>
            <person name="Shea T."/>
            <person name="Sisk P."/>
            <person name="Sykes S."/>
            <person name="Wortman J."/>
            <person name="Nusbaum C."/>
            <person name="Birren B."/>
        </authorList>
    </citation>
    <scope>NUCLEOTIDE SEQUENCE [LARGE SCALE GENOMIC DNA]</scope>
    <source>
        <strain evidence="2 4">ATCC 43197</strain>
    </source>
</reference>
<name>R2NSK6_9ENTE</name>
<keyword evidence="5" id="KW-1185">Reference proteome</keyword>
<feature type="transmembrane region" description="Helical" evidence="1">
    <location>
        <begin position="86"/>
        <end position="107"/>
    </location>
</feature>
<evidence type="ECO:0000313" key="2">
    <source>
        <dbReference type="EMBL" id="EOH75027.1"/>
    </source>
</evidence>
<evidence type="ECO:0000313" key="3">
    <source>
        <dbReference type="EMBL" id="EOT66929.1"/>
    </source>
</evidence>
<accession>R2NSK6</accession>
<keyword evidence="1" id="KW-0812">Transmembrane</keyword>
<dbReference type="EMBL" id="ASWA01000003">
    <property type="protein sequence ID" value="EOT66929.1"/>
    <property type="molecule type" value="Genomic_DNA"/>
</dbReference>
<dbReference type="eggNOG" id="ENOG5032TGR">
    <property type="taxonomic scope" value="Bacteria"/>
</dbReference>
<proteinExistence type="predicted"/>
<protein>
    <submittedName>
        <fullName evidence="2">Uncharacterized protein</fullName>
    </submittedName>
</protein>
<organism evidence="2 4">
    <name type="scientific">Enterococcus malodoratus ATCC 43197</name>
    <dbReference type="NCBI Taxonomy" id="1158601"/>
    <lineage>
        <taxon>Bacteria</taxon>
        <taxon>Bacillati</taxon>
        <taxon>Bacillota</taxon>
        <taxon>Bacilli</taxon>
        <taxon>Lactobacillales</taxon>
        <taxon>Enterococcaceae</taxon>
        <taxon>Enterococcus</taxon>
    </lineage>
</organism>
<dbReference type="AlphaFoldDB" id="R2NSK6"/>